<protein>
    <submittedName>
        <fullName evidence="1">Uncharacterized protein</fullName>
    </submittedName>
</protein>
<reference evidence="1" key="1">
    <citation type="journal article" date="2021" name="Front. Microbiol.">
        <title>Comprehensive Comparative Genomics and Phenotyping of Methylobacterium Species.</title>
        <authorList>
            <person name="Alessa O."/>
            <person name="Ogura Y."/>
            <person name="Fujitani Y."/>
            <person name="Takami H."/>
            <person name="Hayashi T."/>
            <person name="Sahin N."/>
            <person name="Tani A."/>
        </authorList>
    </citation>
    <scope>NUCLEOTIDE SEQUENCE</scope>
    <source>
        <strain evidence="1">DSM 19015</strain>
    </source>
</reference>
<dbReference type="EMBL" id="BPQP01000077">
    <property type="protein sequence ID" value="GJD97101.1"/>
    <property type="molecule type" value="Genomic_DNA"/>
</dbReference>
<keyword evidence="2" id="KW-1185">Reference proteome</keyword>
<organism evidence="1 2">
    <name type="scientific">Methylobacterium iners</name>
    <dbReference type="NCBI Taxonomy" id="418707"/>
    <lineage>
        <taxon>Bacteria</taxon>
        <taxon>Pseudomonadati</taxon>
        <taxon>Pseudomonadota</taxon>
        <taxon>Alphaproteobacteria</taxon>
        <taxon>Hyphomicrobiales</taxon>
        <taxon>Methylobacteriaceae</taxon>
        <taxon>Methylobacterium</taxon>
    </lineage>
</organism>
<name>A0ABQ4S1V3_9HYPH</name>
<dbReference type="Proteomes" id="UP001055125">
    <property type="component" value="Unassembled WGS sequence"/>
</dbReference>
<comment type="caution">
    <text evidence="1">The sequence shown here is derived from an EMBL/GenBank/DDBJ whole genome shotgun (WGS) entry which is preliminary data.</text>
</comment>
<proteinExistence type="predicted"/>
<evidence type="ECO:0000313" key="2">
    <source>
        <dbReference type="Proteomes" id="UP001055125"/>
    </source>
</evidence>
<evidence type="ECO:0000313" key="1">
    <source>
        <dbReference type="EMBL" id="GJD97101.1"/>
    </source>
</evidence>
<reference evidence="1" key="2">
    <citation type="submission" date="2021-08" db="EMBL/GenBank/DDBJ databases">
        <authorList>
            <person name="Tani A."/>
            <person name="Ola A."/>
            <person name="Ogura Y."/>
            <person name="Katsura K."/>
            <person name="Hayashi T."/>
        </authorList>
    </citation>
    <scope>NUCLEOTIDE SEQUENCE</scope>
    <source>
        <strain evidence="1">DSM 19015</strain>
    </source>
</reference>
<gene>
    <name evidence="1" type="ORF">OCOJLMKI_4329</name>
</gene>
<sequence>MAALNQSAYAGLIRHLILRSTFSPAGTSRARAFRALCRVAPEELANERNAYPVPQIGLFANRGVLHRKDFQQIHLVGALRNLDMISSSGDLLKPVPTSMRRRFQSVALLFENQRPDHLNRSHLSPLGTDTEECFRSMASAAHAPY</sequence>
<accession>A0ABQ4S1V3</accession>